<dbReference type="CDD" id="cd11049">
    <property type="entry name" value="CYP170A1-like"/>
    <property type="match status" value="1"/>
</dbReference>
<evidence type="ECO:0000256" key="3">
    <source>
        <dbReference type="ARBA" id="ARBA00022723"/>
    </source>
</evidence>
<dbReference type="InterPro" id="IPR017972">
    <property type="entry name" value="Cyt_P450_CS"/>
</dbReference>
<evidence type="ECO:0000256" key="4">
    <source>
        <dbReference type="ARBA" id="ARBA00023002"/>
    </source>
</evidence>
<gene>
    <name evidence="8" type="ORF">OHU17_03895</name>
</gene>
<keyword evidence="6 7" id="KW-0503">Monooxygenase</keyword>
<organism evidence="8 9">
    <name type="scientific">Streptomyces goshikiensis</name>
    <dbReference type="NCBI Taxonomy" id="1942"/>
    <lineage>
        <taxon>Bacteria</taxon>
        <taxon>Bacillati</taxon>
        <taxon>Actinomycetota</taxon>
        <taxon>Actinomycetes</taxon>
        <taxon>Kitasatosporales</taxon>
        <taxon>Streptomycetaceae</taxon>
        <taxon>Streptomyces</taxon>
    </lineage>
</organism>
<sequence length="449" mass="49697">MARTERSGLAKSAPVAPGRLPLLGHALPLWRDPIAFLESLRQYGDVVRLDIGTWPVHMLTNPDHVHAVLVQQAQKFGRGRIFDRLRPMFGNGIVTTDGDFHRKQRRMIQPAFHRNHIAEYAEVMGRAAEEMTGSWTAGSEISMVTEARRYALSSVAEMIFSGDLSRPAIAEVHRSLPIVLEGMLLRAVMPKSLDRLPVPLNRRFDAAAARLRAIIDQVIAQYGDTQEGGSDLLSLLLSSVDAETGERMEAAQVRDEVIAIMFAGTETSATTLSWIFHELGRHPEAEKRLHAEIDAVVGKRPVRIGDIPQLTYTNNVFQEALRMHSPLLFTRQALVPLTLGGVSIPAGAELAYSPYALHRDPALFRDPGVFDPDRWQQEAQERRRAHQYIPFGAGQHKCIGDTFAVAEILTAVATVASRWRLVPAPGVTVRELPAGMPQPSELPMIPVAR</sequence>
<dbReference type="Pfam" id="PF00067">
    <property type="entry name" value="p450"/>
    <property type="match status" value="1"/>
</dbReference>
<dbReference type="RefSeq" id="WP_328775236.1">
    <property type="nucleotide sequence ID" value="NZ_CP108057.1"/>
</dbReference>
<evidence type="ECO:0000256" key="5">
    <source>
        <dbReference type="ARBA" id="ARBA00023004"/>
    </source>
</evidence>
<dbReference type="PANTHER" id="PTHR24291:SF50">
    <property type="entry name" value="BIFUNCTIONAL ALBAFLAVENONE MONOOXYGENASE_TERPENE SYNTHASE"/>
    <property type="match status" value="1"/>
</dbReference>
<dbReference type="PRINTS" id="PR00465">
    <property type="entry name" value="EP450IV"/>
</dbReference>
<protein>
    <submittedName>
        <fullName evidence="8">Cytochrome P450</fullName>
    </submittedName>
</protein>
<keyword evidence="5 7" id="KW-0408">Iron</keyword>
<proteinExistence type="inferred from homology"/>
<evidence type="ECO:0000256" key="6">
    <source>
        <dbReference type="ARBA" id="ARBA00023033"/>
    </source>
</evidence>
<dbReference type="Gene3D" id="1.10.630.10">
    <property type="entry name" value="Cytochrome P450"/>
    <property type="match status" value="1"/>
</dbReference>
<keyword evidence="2 7" id="KW-0349">Heme</keyword>
<accession>A0ABZ1REY2</accession>
<comment type="similarity">
    <text evidence="1 7">Belongs to the cytochrome P450 family.</text>
</comment>
<keyword evidence="9" id="KW-1185">Reference proteome</keyword>
<dbReference type="PRINTS" id="PR00385">
    <property type="entry name" value="P450"/>
</dbReference>
<evidence type="ECO:0000256" key="7">
    <source>
        <dbReference type="RuleBase" id="RU000461"/>
    </source>
</evidence>
<evidence type="ECO:0000256" key="1">
    <source>
        <dbReference type="ARBA" id="ARBA00010617"/>
    </source>
</evidence>
<reference evidence="8" key="1">
    <citation type="submission" date="2022-10" db="EMBL/GenBank/DDBJ databases">
        <title>The complete genomes of actinobacterial strains from the NBC collection.</title>
        <authorList>
            <person name="Joergensen T.S."/>
            <person name="Alvarez Arevalo M."/>
            <person name="Sterndorff E.B."/>
            <person name="Faurdal D."/>
            <person name="Vuksanovic O."/>
            <person name="Mourched A.-S."/>
            <person name="Charusanti P."/>
            <person name="Shaw S."/>
            <person name="Blin K."/>
            <person name="Weber T."/>
        </authorList>
    </citation>
    <scope>NUCLEOTIDE SEQUENCE</scope>
    <source>
        <strain evidence="8">NBC_00283</strain>
    </source>
</reference>
<dbReference type="PROSITE" id="PS00086">
    <property type="entry name" value="CYTOCHROME_P450"/>
    <property type="match status" value="1"/>
</dbReference>
<dbReference type="InterPro" id="IPR036396">
    <property type="entry name" value="Cyt_P450_sf"/>
</dbReference>
<dbReference type="InterPro" id="IPR002403">
    <property type="entry name" value="Cyt_P450_E_grp-IV"/>
</dbReference>
<dbReference type="EMBL" id="CP108057">
    <property type="protein sequence ID" value="WUO45024.1"/>
    <property type="molecule type" value="Genomic_DNA"/>
</dbReference>
<dbReference type="SUPFAM" id="SSF48264">
    <property type="entry name" value="Cytochrome P450"/>
    <property type="match status" value="1"/>
</dbReference>
<name>A0ABZ1REY2_9ACTN</name>
<evidence type="ECO:0000313" key="8">
    <source>
        <dbReference type="EMBL" id="WUO45024.1"/>
    </source>
</evidence>
<dbReference type="InterPro" id="IPR050196">
    <property type="entry name" value="Cytochrome_P450_Monoox"/>
</dbReference>
<evidence type="ECO:0000313" key="9">
    <source>
        <dbReference type="Proteomes" id="UP001432075"/>
    </source>
</evidence>
<keyword evidence="3 7" id="KW-0479">Metal-binding</keyword>
<evidence type="ECO:0000256" key="2">
    <source>
        <dbReference type="ARBA" id="ARBA00022617"/>
    </source>
</evidence>
<dbReference type="Proteomes" id="UP001432075">
    <property type="component" value="Chromosome"/>
</dbReference>
<keyword evidence="4 7" id="KW-0560">Oxidoreductase</keyword>
<dbReference type="PANTHER" id="PTHR24291">
    <property type="entry name" value="CYTOCHROME P450 FAMILY 4"/>
    <property type="match status" value="1"/>
</dbReference>
<dbReference type="InterPro" id="IPR001128">
    <property type="entry name" value="Cyt_P450"/>
</dbReference>